<protein>
    <recommendedName>
        <fullName evidence="12">Condensin complex subunit 1</fullName>
    </recommendedName>
</protein>
<evidence type="ECO:0000313" key="10">
    <source>
        <dbReference type="EMBL" id="DAZ98997.1"/>
    </source>
</evidence>
<dbReference type="GO" id="GO:0007076">
    <property type="term" value="P:mitotic chromosome condensation"/>
    <property type="evidence" value="ECO:0007669"/>
    <property type="project" value="InterPro"/>
</dbReference>
<feature type="region of interest" description="Disordered" evidence="7">
    <location>
        <begin position="108"/>
        <end position="127"/>
    </location>
</feature>
<evidence type="ECO:0000256" key="5">
    <source>
        <dbReference type="ARBA" id="ARBA00023242"/>
    </source>
</evidence>
<gene>
    <name evidence="10" type="ORF">N0F65_011252</name>
</gene>
<accession>A0AAV2Z0U5</accession>
<dbReference type="GO" id="GO:0000796">
    <property type="term" value="C:condensin complex"/>
    <property type="evidence" value="ECO:0007669"/>
    <property type="project" value="TreeGrafter"/>
</dbReference>
<evidence type="ECO:0000259" key="9">
    <source>
        <dbReference type="Pfam" id="PF12922"/>
    </source>
</evidence>
<dbReference type="Gene3D" id="1.25.10.10">
    <property type="entry name" value="Leucine-rich Repeat Variant"/>
    <property type="match status" value="2"/>
</dbReference>
<organism evidence="10 11">
    <name type="scientific">Lagenidium giganteum</name>
    <dbReference type="NCBI Taxonomy" id="4803"/>
    <lineage>
        <taxon>Eukaryota</taxon>
        <taxon>Sar</taxon>
        <taxon>Stramenopiles</taxon>
        <taxon>Oomycota</taxon>
        <taxon>Peronosporomycetes</taxon>
        <taxon>Pythiales</taxon>
        <taxon>Pythiaceae</taxon>
    </lineage>
</organism>
<feature type="compositionally biased region" description="Polar residues" evidence="7">
    <location>
        <begin position="7"/>
        <end position="22"/>
    </location>
</feature>
<feature type="region of interest" description="Disordered" evidence="7">
    <location>
        <begin position="260"/>
        <end position="318"/>
    </location>
</feature>
<sequence>ARKGQFLSHSPTTRSQESTSSSCGSLGCVSDCQMESPATATAKLAVDVTTLSRRALQHLAIELQLCRGNVKSDVIQQHVADYMQTHGDDGVQRVAQLVEDMPEHLRMRTPGASATPLRRKRDVEQSNVTPRAIDFAETTPLRRSTRKTPQRMMASFMRDAMAVPEASDNVTRAVDFNDEAVEATANTETVKVQESASNADNTDGVLPEPEEDANSVSPEPAQKKRPTTSLPECIESQPTPIETEAVASKHKIATKLWTEPSSDNGIAATGVAPSSIDDDSTTEVAATSSSEKLTTTSLSATNSSPHLQSAAKMSSPVVSTKENLDQIRGNQPAKKYTVGRSPFKVINQQPVPKLQSAQYAKAVKELVASNCDLAFTSNRRVRCLLTKHEMKADVATIQAHISGKRYLRIKSRKASFKQFEPMFTEHPDEAQKSHLLWCNVTDTVVPRDTARVEAHIRGVRYQKELPLWQEAPMEFAVPLHAEDLELPRANRYHVQHVQRLEDLPSDEVRQQLRALEDRVLGADDASALLEQDTLDLAYSLAKKLPLLSQALHGAVVDTFAKILLQYSRLARRVQAADTESHVDTRNAFTCAVFLLVTATLAVNRAQTIQVRIAILIEPLMHDLQKKQTVNVASTTKAIEKALSAVDSSLEDGTSSVWTMGMPNEEFWLLYSKLVVQLIENATISRHKILRASLCKILVAFLRRADSTRASATMSITELIISNEHAALWFVDFFKCHQETRLISSILCELGDVASGNAGKDAAGMKNVSVFLSSLTQNSPQLMVSELSFLLALMDSENYQLRIGAVGALSEILVWNTRLETDSTQTAGEGSEDTDLASHAIPRDARERLFNVMLARACDTNSFVRSHVMKSWLNMAESAAIPVHWVTSVAASVTDRLSDKAVLVRRNSIVLLSHLITSNPFMGCLDKETYIKKRDVAIEEAKECTKAAIECAQQALESQDPGDNNKSSTDVNNEREEQLDQELRAKQKVVDFYNDAIAFIETLINAVEVTTKLLSSKSSSDVVESMKFLERAAKFEVSGAKKVLRSSLRLIWRTDPAIQDQVLKSFCNVFVAQDDGHMSRSDAVEAAENLLKLMDECSAAESACVEQILRTLGSQDRISKSLSPVLWGFVEISTPPVVSSNALNLISMINYDCERFLLSGERLPHLCDVAFGELESDPEFRVFTAGCRLIKKLFERKSTGHSADRHRYQRSGKVSMESICCKIQTFLSLGDGCELGSRLPPSWFDSVQVAIDALFVCCARPGDALTAVIKRVSRMLALEQKQKTKCPVVFLAHLLFVVGHTAVRLAVHIEELGNCLKKSREVVASRQEHSASGDGNNTLEHELGVTAATEADEEQLIQDLINNQLIRKNLLSQFGPLIVGVLRGADFQVSNVLIDCASVALGKFMVVCEEFCKENLQLLFTMLKKSTQNSVRANLLVTMGDLAVRFPNLIEPWTAHLYARLRDNNVGVRKNAIVVLSHLVLNDMIKVKGQISDITISLVDEDANVRELASAFFIELSKRGGNQIYNLLPDIISRLSTSTLVSSELFEHIMKFLAQFITKDKHVESITDKLCQRFLAAESAKQKVDMAFCLAILPHSEKSLKSLLQARIMLREVAVDPKSLAHFGSLISKSRRANQMTNSTSIKDLINQLEEALNSAGSNEQEVWPPSNANLTILSNGTSDTSENSENSEAPKS</sequence>
<dbReference type="InterPro" id="IPR026971">
    <property type="entry name" value="CND1/NCAPD3"/>
</dbReference>
<feature type="domain" description="Condensin complex subunit 1 N-terminal" evidence="9">
    <location>
        <begin position="568"/>
        <end position="700"/>
    </location>
</feature>
<feature type="compositionally biased region" description="Polar residues" evidence="7">
    <location>
        <begin position="1655"/>
        <end position="1673"/>
    </location>
</feature>
<keyword evidence="11" id="KW-1185">Reference proteome</keyword>
<comment type="subcellular location">
    <subcellularLocation>
        <location evidence="1">Nucleus</location>
    </subcellularLocation>
</comment>
<feature type="region of interest" description="Disordered" evidence="7">
    <location>
        <begin position="185"/>
        <end position="240"/>
    </location>
</feature>
<dbReference type="InterPro" id="IPR008833">
    <property type="entry name" value="Surf2"/>
</dbReference>
<dbReference type="InterPro" id="IPR024324">
    <property type="entry name" value="Condensin_cplx_su1_N"/>
</dbReference>
<dbReference type="GO" id="GO:0042393">
    <property type="term" value="F:histone binding"/>
    <property type="evidence" value="ECO:0007669"/>
    <property type="project" value="TreeGrafter"/>
</dbReference>
<dbReference type="Pfam" id="PF05477">
    <property type="entry name" value="SURF2"/>
    <property type="match status" value="1"/>
</dbReference>
<dbReference type="SUPFAM" id="SSF48371">
    <property type="entry name" value="ARM repeat"/>
    <property type="match status" value="1"/>
</dbReference>
<dbReference type="GO" id="GO:0051301">
    <property type="term" value="P:cell division"/>
    <property type="evidence" value="ECO:0007669"/>
    <property type="project" value="UniProtKB-KW"/>
</dbReference>
<dbReference type="Pfam" id="PF12717">
    <property type="entry name" value="Cnd1"/>
    <property type="match status" value="1"/>
</dbReference>
<feature type="domain" description="Condensin complex subunit 1 C-terminal" evidence="8">
    <location>
        <begin position="1430"/>
        <end position="1589"/>
    </location>
</feature>
<feature type="compositionally biased region" description="Polar residues" evidence="7">
    <location>
        <begin position="185"/>
        <end position="201"/>
    </location>
</feature>
<dbReference type="InterPro" id="IPR011989">
    <property type="entry name" value="ARM-like"/>
</dbReference>
<reference evidence="10" key="1">
    <citation type="submission" date="2022-11" db="EMBL/GenBank/DDBJ databases">
        <authorList>
            <person name="Morgan W.R."/>
            <person name="Tartar A."/>
        </authorList>
    </citation>
    <scope>NUCLEOTIDE SEQUENCE</scope>
    <source>
        <strain evidence="10">ARSEF 373</strain>
    </source>
</reference>
<evidence type="ECO:0000313" key="11">
    <source>
        <dbReference type="Proteomes" id="UP001146120"/>
    </source>
</evidence>
<evidence type="ECO:0000256" key="1">
    <source>
        <dbReference type="ARBA" id="ARBA00004123"/>
    </source>
</evidence>
<evidence type="ECO:0008006" key="12">
    <source>
        <dbReference type="Google" id="ProtNLM"/>
    </source>
</evidence>
<dbReference type="Proteomes" id="UP001146120">
    <property type="component" value="Unassembled WGS sequence"/>
</dbReference>
<keyword evidence="4" id="KW-0226">DNA condensation</keyword>
<comment type="caution">
    <text evidence="10">The sequence shown here is derived from an EMBL/GenBank/DDBJ whole genome shotgun (WGS) entry which is preliminary data.</text>
</comment>
<feature type="region of interest" description="Disordered" evidence="7">
    <location>
        <begin position="1"/>
        <end position="22"/>
    </location>
</feature>
<reference evidence="10" key="2">
    <citation type="journal article" date="2023" name="Microbiol Resour">
        <title>Decontamination and Annotation of the Draft Genome Sequence of the Oomycete Lagenidium giganteum ARSEF 373.</title>
        <authorList>
            <person name="Morgan W.R."/>
            <person name="Tartar A."/>
        </authorList>
    </citation>
    <scope>NUCLEOTIDE SEQUENCE</scope>
    <source>
        <strain evidence="10">ARSEF 373</strain>
    </source>
</reference>
<keyword evidence="6" id="KW-0131">Cell cycle</keyword>
<dbReference type="GO" id="GO:0010032">
    <property type="term" value="P:meiotic chromosome condensation"/>
    <property type="evidence" value="ECO:0007669"/>
    <property type="project" value="TreeGrafter"/>
</dbReference>
<dbReference type="PANTHER" id="PTHR14222">
    <property type="entry name" value="CONDENSIN"/>
    <property type="match status" value="1"/>
</dbReference>
<dbReference type="EMBL" id="DAKRPA010000092">
    <property type="protein sequence ID" value="DAZ98997.1"/>
    <property type="molecule type" value="Genomic_DNA"/>
</dbReference>
<evidence type="ECO:0000256" key="6">
    <source>
        <dbReference type="ARBA" id="ARBA00023306"/>
    </source>
</evidence>
<dbReference type="Pfam" id="PF12922">
    <property type="entry name" value="Cnd1_N"/>
    <property type="match status" value="1"/>
</dbReference>
<name>A0AAV2Z0U5_9STRA</name>
<evidence type="ECO:0000256" key="3">
    <source>
        <dbReference type="ARBA" id="ARBA00022776"/>
    </source>
</evidence>
<dbReference type="GO" id="GO:0000779">
    <property type="term" value="C:condensed chromosome, centromeric region"/>
    <property type="evidence" value="ECO:0007669"/>
    <property type="project" value="TreeGrafter"/>
</dbReference>
<dbReference type="InterPro" id="IPR016024">
    <property type="entry name" value="ARM-type_fold"/>
</dbReference>
<feature type="compositionally biased region" description="Polar residues" evidence="7">
    <location>
        <begin position="954"/>
        <end position="970"/>
    </location>
</feature>
<keyword evidence="2" id="KW-0132">Cell division</keyword>
<feature type="compositionally biased region" description="Low complexity" evidence="7">
    <location>
        <begin position="282"/>
        <end position="304"/>
    </location>
</feature>
<dbReference type="InterPro" id="IPR032682">
    <property type="entry name" value="Cnd1_C"/>
</dbReference>
<evidence type="ECO:0000256" key="2">
    <source>
        <dbReference type="ARBA" id="ARBA00022618"/>
    </source>
</evidence>
<evidence type="ECO:0000256" key="4">
    <source>
        <dbReference type="ARBA" id="ARBA00023067"/>
    </source>
</evidence>
<proteinExistence type="predicted"/>
<feature type="region of interest" description="Disordered" evidence="7">
    <location>
        <begin position="1655"/>
        <end position="1692"/>
    </location>
</feature>
<keyword evidence="5" id="KW-0539">Nucleus</keyword>
<feature type="non-terminal residue" evidence="10">
    <location>
        <position position="1"/>
    </location>
</feature>
<dbReference type="PANTHER" id="PTHR14222:SF2">
    <property type="entry name" value="CONDENSIN COMPLEX SUBUNIT 1"/>
    <property type="match status" value="1"/>
</dbReference>
<dbReference type="GO" id="GO:0005634">
    <property type="term" value="C:nucleus"/>
    <property type="evidence" value="ECO:0007669"/>
    <property type="project" value="UniProtKB-SubCell"/>
</dbReference>
<evidence type="ECO:0000256" key="7">
    <source>
        <dbReference type="SAM" id="MobiDB-lite"/>
    </source>
</evidence>
<feature type="compositionally biased region" description="Low complexity" evidence="7">
    <location>
        <begin position="1674"/>
        <end position="1692"/>
    </location>
</feature>
<keyword evidence="3" id="KW-0498">Mitosis</keyword>
<feature type="region of interest" description="Disordered" evidence="7">
    <location>
        <begin position="954"/>
        <end position="979"/>
    </location>
</feature>
<evidence type="ECO:0000259" key="8">
    <source>
        <dbReference type="Pfam" id="PF12717"/>
    </source>
</evidence>